<sequence length="65" mass="7479">MDINLIYRIAGLGIVIAILHLFLSQAGREEQAQMLSLAGVIIVLLWIIQLIGQLFRDVETVFRWW</sequence>
<dbReference type="InterPro" id="IPR025664">
    <property type="entry name" value="Spore_III_AC/AD"/>
</dbReference>
<dbReference type="InterPro" id="IPR009570">
    <property type="entry name" value="Spore_III_AC"/>
</dbReference>
<accession>A0ABZ1BKW0</accession>
<protein>
    <submittedName>
        <fullName evidence="2">Stage III sporulation protein AC</fullName>
    </submittedName>
</protein>
<feature type="transmembrane region" description="Helical" evidence="1">
    <location>
        <begin position="35"/>
        <end position="55"/>
    </location>
</feature>
<dbReference type="NCBIfam" id="TIGR02848">
    <property type="entry name" value="spore_III_AC"/>
    <property type="match status" value="1"/>
</dbReference>
<evidence type="ECO:0000313" key="2">
    <source>
        <dbReference type="EMBL" id="WRP13466.1"/>
    </source>
</evidence>
<dbReference type="RefSeq" id="WP_324667711.1">
    <property type="nucleotide sequence ID" value="NZ_CP141614.1"/>
</dbReference>
<keyword evidence="1" id="KW-0472">Membrane</keyword>
<proteinExistence type="predicted"/>
<evidence type="ECO:0000313" key="3">
    <source>
        <dbReference type="Proteomes" id="UP001333102"/>
    </source>
</evidence>
<gene>
    <name evidence="2" type="primary">spoIIIAC</name>
    <name evidence="2" type="ORF">VLY81_08370</name>
</gene>
<keyword evidence="1" id="KW-1133">Transmembrane helix</keyword>
<keyword evidence="3" id="KW-1185">Reference proteome</keyword>
<organism evidence="2 3">
    <name type="scientific">Geochorda subterranea</name>
    <dbReference type="NCBI Taxonomy" id="3109564"/>
    <lineage>
        <taxon>Bacteria</taxon>
        <taxon>Bacillati</taxon>
        <taxon>Bacillota</taxon>
        <taxon>Limnochordia</taxon>
        <taxon>Limnochordales</taxon>
        <taxon>Geochordaceae</taxon>
        <taxon>Geochorda</taxon>
    </lineage>
</organism>
<evidence type="ECO:0000256" key="1">
    <source>
        <dbReference type="SAM" id="Phobius"/>
    </source>
</evidence>
<dbReference type="Proteomes" id="UP001333102">
    <property type="component" value="Chromosome"/>
</dbReference>
<dbReference type="EMBL" id="CP141614">
    <property type="protein sequence ID" value="WRP13466.1"/>
    <property type="molecule type" value="Genomic_DNA"/>
</dbReference>
<keyword evidence="1" id="KW-0812">Transmembrane</keyword>
<dbReference type="Pfam" id="PF06686">
    <property type="entry name" value="SpoIIIAC"/>
    <property type="match status" value="1"/>
</dbReference>
<feature type="transmembrane region" description="Helical" evidence="1">
    <location>
        <begin position="6"/>
        <end position="23"/>
    </location>
</feature>
<reference evidence="3" key="1">
    <citation type="submission" date="2023-12" db="EMBL/GenBank/DDBJ databases">
        <title>Novel isolates from deep terrestrial aquifers shed light on the physiology and ecology of the class Limnochordia.</title>
        <authorList>
            <person name="Karnachuk O.V."/>
            <person name="Lukina A.P."/>
            <person name="Avakyan M.R."/>
            <person name="Kadnikov V."/>
            <person name="Begmatov S."/>
            <person name="Beletsky A.V."/>
            <person name="Mardanov A.V."/>
            <person name="Ravin N.V."/>
        </authorList>
    </citation>
    <scope>NUCLEOTIDE SEQUENCE [LARGE SCALE GENOMIC DNA]</scope>
    <source>
        <strain evidence="3">LN</strain>
    </source>
</reference>
<name>A0ABZ1BKW0_9FIRM</name>